<keyword evidence="2" id="KW-1185">Reference proteome</keyword>
<protein>
    <submittedName>
        <fullName evidence="1">Uncharacterized protein</fullName>
    </submittedName>
</protein>
<proteinExistence type="predicted"/>
<dbReference type="Proteomes" id="UP000243507">
    <property type="component" value="Unassembled WGS sequence"/>
</dbReference>
<organism evidence="1 2">
    <name type="scientific">Pseudothioclava arenosa</name>
    <dbReference type="NCBI Taxonomy" id="1795308"/>
    <lineage>
        <taxon>Bacteria</taxon>
        <taxon>Pseudomonadati</taxon>
        <taxon>Pseudomonadota</taxon>
        <taxon>Alphaproteobacteria</taxon>
        <taxon>Rhodobacterales</taxon>
        <taxon>Paracoccaceae</taxon>
        <taxon>Pseudothioclava</taxon>
    </lineage>
</organism>
<name>A0A2A4CUS0_9RHOB</name>
<dbReference type="AlphaFoldDB" id="A0A2A4CUS0"/>
<dbReference type="EMBL" id="NTJD01000001">
    <property type="protein sequence ID" value="PCD77889.1"/>
    <property type="molecule type" value="Genomic_DNA"/>
</dbReference>
<reference evidence="1 2" key="1">
    <citation type="submission" date="2017-09" db="EMBL/GenBank/DDBJ databases">
        <title>A multilocus sequence analysis scheme for characterization of bacteria in the genus Thioclava.</title>
        <authorList>
            <person name="Liu Y."/>
            <person name="Shao Z."/>
        </authorList>
    </citation>
    <scope>NUCLEOTIDE SEQUENCE [LARGE SCALE GENOMIC DNA]</scope>
    <source>
        <strain evidence="1 2">CAU 1312</strain>
    </source>
</reference>
<gene>
    <name evidence="1" type="ORF">CLN94_00795</name>
</gene>
<accession>A0A2A4CUS0</accession>
<evidence type="ECO:0000313" key="2">
    <source>
        <dbReference type="Proteomes" id="UP000243507"/>
    </source>
</evidence>
<dbReference type="RefSeq" id="WP_096430028.1">
    <property type="nucleotide sequence ID" value="NZ_NTJD01000001.1"/>
</dbReference>
<evidence type="ECO:0000313" key="1">
    <source>
        <dbReference type="EMBL" id="PCD77889.1"/>
    </source>
</evidence>
<dbReference type="OrthoDB" id="7870938at2"/>
<sequence>MFQDVKWTRLSDFFMPQGEGAGFFVIEEALDQLGRAARDVAFVEAAEAMAEERVAQTRRMLWACEEELDLQEGEAFAELDAAIDGLREDLGSLMATLPLERAFHADQRDAARARMASAQDRLARFLLGPAQDAQAFNPAFPRAEVVALAQQALQRSPDEIIAAARLEVRARLRGAPLPDPQDGPYHLSQPEGWSAWLAADLAARGAAGRPH</sequence>
<comment type="caution">
    <text evidence="1">The sequence shown here is derived from an EMBL/GenBank/DDBJ whole genome shotgun (WGS) entry which is preliminary data.</text>
</comment>